<dbReference type="EMBL" id="JADIMM010000037">
    <property type="protein sequence ID" value="MBO8457181.1"/>
    <property type="molecule type" value="Genomic_DNA"/>
</dbReference>
<proteinExistence type="predicted"/>
<evidence type="ECO:0000313" key="2">
    <source>
        <dbReference type="Proteomes" id="UP000823638"/>
    </source>
</evidence>
<evidence type="ECO:0000313" key="1">
    <source>
        <dbReference type="EMBL" id="MBO8457181.1"/>
    </source>
</evidence>
<comment type="caution">
    <text evidence="1">The sequence shown here is derived from an EMBL/GenBank/DDBJ whole genome shotgun (WGS) entry which is preliminary data.</text>
</comment>
<reference evidence="1" key="1">
    <citation type="submission" date="2020-10" db="EMBL/GenBank/DDBJ databases">
        <authorList>
            <person name="Gilroy R."/>
        </authorList>
    </citation>
    <scope>NUCLEOTIDE SEQUENCE</scope>
    <source>
        <strain evidence="1">10532</strain>
    </source>
</reference>
<dbReference type="Proteomes" id="UP000823638">
    <property type="component" value="Unassembled WGS sequence"/>
</dbReference>
<accession>A0A9D9HNQ1</accession>
<name>A0A9D9HNQ1_9SPIR</name>
<reference evidence="1" key="2">
    <citation type="journal article" date="2021" name="PeerJ">
        <title>Extensive microbial diversity within the chicken gut microbiome revealed by metagenomics and culture.</title>
        <authorList>
            <person name="Gilroy R."/>
            <person name="Ravi A."/>
            <person name="Getino M."/>
            <person name="Pursley I."/>
            <person name="Horton D.L."/>
            <person name="Alikhan N.F."/>
            <person name="Baker D."/>
            <person name="Gharbi K."/>
            <person name="Hall N."/>
            <person name="Watson M."/>
            <person name="Adriaenssens E.M."/>
            <person name="Foster-Nyarko E."/>
            <person name="Jarju S."/>
            <person name="Secka A."/>
            <person name="Antonio M."/>
            <person name="Oren A."/>
            <person name="Chaudhuri R.R."/>
            <person name="La Ragione R."/>
            <person name="Hildebrand F."/>
            <person name="Pallen M.J."/>
        </authorList>
    </citation>
    <scope>NUCLEOTIDE SEQUENCE</scope>
    <source>
        <strain evidence="1">10532</strain>
    </source>
</reference>
<gene>
    <name evidence="1" type="ORF">IAA81_03000</name>
</gene>
<protein>
    <submittedName>
        <fullName evidence="1">Uncharacterized protein</fullName>
    </submittedName>
</protein>
<sequence length="205" mass="25071">MRRTFFAVTAFILITALYPFKAHPYYVQFKEQYYRLYHIHYNQYPDDIMENIYWLEKAVAADFCNPLYAVAKIEDKTQWEKYRYLFMMHLNLKLSEQHLRLGVKWDKQVAYFYNAPWKEQNLECLKKAEICYNAAEKYWQEALLWAEKANQKKFQFLFLTDVQNWEDDAFKIKEGKLDYGKTISRELMRLEKVRADFEAMDENTY</sequence>
<dbReference type="AlphaFoldDB" id="A0A9D9HNQ1"/>
<organism evidence="1 2">
    <name type="scientific">Candidatus Gallitreponema excrementavium</name>
    <dbReference type="NCBI Taxonomy" id="2840840"/>
    <lineage>
        <taxon>Bacteria</taxon>
        <taxon>Pseudomonadati</taxon>
        <taxon>Spirochaetota</taxon>
        <taxon>Spirochaetia</taxon>
        <taxon>Spirochaetales</taxon>
        <taxon>Candidatus Gallitreponema</taxon>
    </lineage>
</organism>